<dbReference type="Gene3D" id="3.40.50.300">
    <property type="entry name" value="P-loop containing nucleotide triphosphate hydrolases"/>
    <property type="match status" value="1"/>
</dbReference>
<dbReference type="InterPro" id="IPR049730">
    <property type="entry name" value="SNF2/RAD54-like_C"/>
</dbReference>
<feature type="domain" description="Helicase C-terminal" evidence="6">
    <location>
        <begin position="358"/>
        <end position="536"/>
    </location>
</feature>
<dbReference type="PANTHER" id="PTHR10799">
    <property type="entry name" value="SNF2/RAD54 HELICASE FAMILY"/>
    <property type="match status" value="1"/>
</dbReference>
<proteinExistence type="predicted"/>
<dbReference type="SMART" id="SM00487">
    <property type="entry name" value="DEXDc"/>
    <property type="match status" value="1"/>
</dbReference>
<dbReference type="Pfam" id="PF00176">
    <property type="entry name" value="SNF2-rel_dom"/>
    <property type="match status" value="1"/>
</dbReference>
<dbReference type="CDD" id="cd18793">
    <property type="entry name" value="SF2_C_SNF"/>
    <property type="match status" value="1"/>
</dbReference>
<dbReference type="InterPro" id="IPR014001">
    <property type="entry name" value="Helicase_ATP-bd"/>
</dbReference>
<evidence type="ECO:0000256" key="2">
    <source>
        <dbReference type="ARBA" id="ARBA00022801"/>
    </source>
</evidence>
<dbReference type="Pfam" id="PF00271">
    <property type="entry name" value="Helicase_C"/>
    <property type="match status" value="1"/>
</dbReference>
<keyword evidence="8" id="KW-1185">Reference proteome</keyword>
<name>A0ABW5S8E2_9BACL</name>
<dbReference type="PROSITE" id="PS51192">
    <property type="entry name" value="HELICASE_ATP_BIND_1"/>
    <property type="match status" value="1"/>
</dbReference>
<dbReference type="InterPro" id="IPR001650">
    <property type="entry name" value="Helicase_C-like"/>
</dbReference>
<accession>A0ABW5S8E2</accession>
<comment type="caution">
    <text evidence="7">The sequence shown here is derived from an EMBL/GenBank/DDBJ whole genome shotgun (WGS) entry which is preliminary data.</text>
</comment>
<dbReference type="EC" id="3.6.4.-" evidence="7"/>
<dbReference type="EMBL" id="JBHUMQ010000042">
    <property type="protein sequence ID" value="MFD2695384.1"/>
    <property type="molecule type" value="Genomic_DNA"/>
</dbReference>
<dbReference type="SMART" id="SM00490">
    <property type="entry name" value="HELICc"/>
    <property type="match status" value="1"/>
</dbReference>
<evidence type="ECO:0000313" key="8">
    <source>
        <dbReference type="Proteomes" id="UP001597399"/>
    </source>
</evidence>
<evidence type="ECO:0000259" key="5">
    <source>
        <dbReference type="PROSITE" id="PS51192"/>
    </source>
</evidence>
<feature type="domain" description="Helicase ATP-binding" evidence="5">
    <location>
        <begin position="70"/>
        <end position="224"/>
    </location>
</feature>
<dbReference type="SUPFAM" id="SSF52540">
    <property type="entry name" value="P-loop containing nucleoside triphosphate hydrolases"/>
    <property type="match status" value="2"/>
</dbReference>
<keyword evidence="4" id="KW-0067">ATP-binding</keyword>
<dbReference type="Gene3D" id="3.40.50.10810">
    <property type="entry name" value="Tandem AAA-ATPase domain"/>
    <property type="match status" value="1"/>
</dbReference>
<dbReference type="InterPro" id="IPR000330">
    <property type="entry name" value="SNF2_N"/>
</dbReference>
<dbReference type="PROSITE" id="PS51194">
    <property type="entry name" value="HELICASE_CTER"/>
    <property type="match status" value="1"/>
</dbReference>
<reference evidence="8" key="1">
    <citation type="journal article" date="2019" name="Int. J. Syst. Evol. Microbiol.">
        <title>The Global Catalogue of Microorganisms (GCM) 10K type strain sequencing project: providing services to taxonomists for standard genome sequencing and annotation.</title>
        <authorList>
            <consortium name="The Broad Institute Genomics Platform"/>
            <consortium name="The Broad Institute Genome Sequencing Center for Infectious Disease"/>
            <person name="Wu L."/>
            <person name="Ma J."/>
        </authorList>
    </citation>
    <scope>NUCLEOTIDE SEQUENCE [LARGE SCALE GENOMIC DNA]</scope>
    <source>
        <strain evidence="8">TISTR 2466</strain>
    </source>
</reference>
<dbReference type="GO" id="GO:0016787">
    <property type="term" value="F:hydrolase activity"/>
    <property type="evidence" value="ECO:0007669"/>
    <property type="project" value="UniProtKB-KW"/>
</dbReference>
<keyword evidence="3 7" id="KW-0347">Helicase</keyword>
<organism evidence="7 8">
    <name type="scientific">Sporolactobacillus shoreicorticis</name>
    <dbReference type="NCBI Taxonomy" id="1923877"/>
    <lineage>
        <taxon>Bacteria</taxon>
        <taxon>Bacillati</taxon>
        <taxon>Bacillota</taxon>
        <taxon>Bacilli</taxon>
        <taxon>Bacillales</taxon>
        <taxon>Sporolactobacillaceae</taxon>
        <taxon>Sporolactobacillus</taxon>
    </lineage>
</organism>
<sequence>MKPLIQFDRTWHEKFFKRINEDGPWTKSELFSLAYLAEKERSVPSFHGLIAPRRLPQLKLHPHQIETARMVIEDMHGKAILADEVGLGKTIEAGLIIKEYMIRGLVKKVLILVPASLVLQWVSELNTKFYIPAVPQRKAYVWSQCDIVVSSIDTAKRQPHHDIIMEQDYDLIIIDEAHKLKNHKTKNYQFVQTLKKKFCLLLTATPIQNRLSEIFYLVSLLKPGYLGDAESFSKNFKSGTRSVKNEDTLKALVNQVMVRNRREDTGLHWPKRIIKSFDIPFSEAEQTFYESLSELKENGIIQPFSLLTLQREACSSREAAFVTLNKIYKSTAHPMNERLWHNLFDKLNRVNQNAKANKTLELIKQINDKVIIFTEYRATQLYLQWFLKKNDISSVPFSGGFRRNKKDWMRMLFQNKVQVLIATEAGGEGINLQFASHMINYDLPWNPMRIEQRIGRIHRLGQENDVHIYNFATRGTVESHILHLLYNKIHLFEQVIGDLDKILTHIDLKNVDQQVTQIFEESESDGEIKVKLDNLSSVINFEQNQLEERDHHAASGNS</sequence>
<evidence type="ECO:0000256" key="4">
    <source>
        <dbReference type="ARBA" id="ARBA00022840"/>
    </source>
</evidence>
<dbReference type="InterPro" id="IPR027417">
    <property type="entry name" value="P-loop_NTPase"/>
</dbReference>
<dbReference type="CDD" id="cd18011">
    <property type="entry name" value="DEXDc_RapA"/>
    <property type="match status" value="1"/>
</dbReference>
<dbReference type="RefSeq" id="WP_253062518.1">
    <property type="nucleotide sequence ID" value="NZ_JAMXWM010000014.1"/>
</dbReference>
<gene>
    <name evidence="7" type="ORF">ACFSUE_17400</name>
</gene>
<keyword evidence="1" id="KW-0547">Nucleotide-binding</keyword>
<dbReference type="InterPro" id="IPR038718">
    <property type="entry name" value="SNF2-like_sf"/>
</dbReference>
<evidence type="ECO:0000256" key="1">
    <source>
        <dbReference type="ARBA" id="ARBA00022741"/>
    </source>
</evidence>
<protein>
    <submittedName>
        <fullName evidence="7">DEAD/DEAH box helicase</fullName>
        <ecNumber evidence="7">3.6.4.-</ecNumber>
    </submittedName>
</protein>
<evidence type="ECO:0000313" key="7">
    <source>
        <dbReference type="EMBL" id="MFD2695384.1"/>
    </source>
</evidence>
<keyword evidence="2 7" id="KW-0378">Hydrolase</keyword>
<evidence type="ECO:0000259" key="6">
    <source>
        <dbReference type="PROSITE" id="PS51194"/>
    </source>
</evidence>
<dbReference type="InterPro" id="IPR057342">
    <property type="entry name" value="DEXDc_RapA"/>
</dbReference>
<evidence type="ECO:0000256" key="3">
    <source>
        <dbReference type="ARBA" id="ARBA00022806"/>
    </source>
</evidence>
<dbReference type="GO" id="GO:0004386">
    <property type="term" value="F:helicase activity"/>
    <property type="evidence" value="ECO:0007669"/>
    <property type="project" value="UniProtKB-KW"/>
</dbReference>
<dbReference type="Proteomes" id="UP001597399">
    <property type="component" value="Unassembled WGS sequence"/>
</dbReference>